<dbReference type="InterPro" id="IPR005828">
    <property type="entry name" value="MFS_sugar_transport-like"/>
</dbReference>
<dbReference type="PANTHER" id="PTHR24064">
    <property type="entry name" value="SOLUTE CARRIER FAMILY 22 MEMBER"/>
    <property type="match status" value="1"/>
</dbReference>
<gene>
    <name evidence="8" type="primary">LOC111130032</name>
</gene>
<feature type="transmembrane region" description="Helical" evidence="5">
    <location>
        <begin position="413"/>
        <end position="432"/>
    </location>
</feature>
<feature type="transmembrane region" description="Helical" evidence="5">
    <location>
        <begin position="29"/>
        <end position="54"/>
    </location>
</feature>
<dbReference type="SUPFAM" id="SSF103473">
    <property type="entry name" value="MFS general substrate transporter"/>
    <property type="match status" value="1"/>
</dbReference>
<dbReference type="OrthoDB" id="6100430at2759"/>
<proteinExistence type="predicted"/>
<feature type="transmembrane region" description="Helical" evidence="5">
    <location>
        <begin position="352"/>
        <end position="373"/>
    </location>
</feature>
<evidence type="ECO:0000313" key="7">
    <source>
        <dbReference type="Proteomes" id="UP000694844"/>
    </source>
</evidence>
<dbReference type="Gene3D" id="1.20.1250.20">
    <property type="entry name" value="MFS general substrate transporter like domains"/>
    <property type="match status" value="1"/>
</dbReference>
<comment type="subcellular location">
    <subcellularLocation>
        <location evidence="1">Membrane</location>
        <topology evidence="1">Multi-pass membrane protein</topology>
    </subcellularLocation>
</comment>
<feature type="transmembrane region" description="Helical" evidence="5">
    <location>
        <begin position="162"/>
        <end position="180"/>
    </location>
</feature>
<organism evidence="7 8">
    <name type="scientific">Crassostrea virginica</name>
    <name type="common">Eastern oyster</name>
    <dbReference type="NCBI Taxonomy" id="6565"/>
    <lineage>
        <taxon>Eukaryota</taxon>
        <taxon>Metazoa</taxon>
        <taxon>Spiralia</taxon>
        <taxon>Lophotrochozoa</taxon>
        <taxon>Mollusca</taxon>
        <taxon>Bivalvia</taxon>
        <taxon>Autobranchia</taxon>
        <taxon>Pteriomorphia</taxon>
        <taxon>Ostreida</taxon>
        <taxon>Ostreoidea</taxon>
        <taxon>Ostreidae</taxon>
        <taxon>Crassostrea</taxon>
    </lineage>
</organism>
<dbReference type="GeneID" id="111130032"/>
<keyword evidence="2 5" id="KW-0812">Transmembrane</keyword>
<feature type="transmembrane region" description="Helical" evidence="5">
    <location>
        <begin position="444"/>
        <end position="467"/>
    </location>
</feature>
<evidence type="ECO:0000256" key="4">
    <source>
        <dbReference type="ARBA" id="ARBA00023136"/>
    </source>
</evidence>
<dbReference type="KEGG" id="cvn:111130032"/>
<evidence type="ECO:0000256" key="2">
    <source>
        <dbReference type="ARBA" id="ARBA00022692"/>
    </source>
</evidence>
<keyword evidence="7" id="KW-1185">Reference proteome</keyword>
<evidence type="ECO:0000256" key="5">
    <source>
        <dbReference type="SAM" id="Phobius"/>
    </source>
</evidence>
<keyword evidence="4 5" id="KW-0472">Membrane</keyword>
<dbReference type="InterPro" id="IPR020846">
    <property type="entry name" value="MFS_dom"/>
</dbReference>
<dbReference type="RefSeq" id="XP_022332349.1">
    <property type="nucleotide sequence ID" value="XM_022476641.1"/>
</dbReference>
<dbReference type="AlphaFoldDB" id="A0A8B8DXY1"/>
<sequence>MDIAVNRRVEGCKKLDENYIYGCWGIYQVVQAVIIFLLILPTGFQLLVGVFIGYRPGFRCAASSSWDDLIIANSSLFVTHEKCHVKLFYNDSTRDTPKLVRETPCTEGYYYTLDKDSTFVTEMDLVCDQGYLGELVQTLVMAGQLVGAAFASSLSDRFGRKTVLLTSHLLTFALGIGVAFSPNYTTLAVLKFLLGVLQQGMVMSNAVLCLELFPEKTRFYAEAIGLFSWTTGLVVMAPMAYLMRGYSWRYLQVLLTSFSVFSLVQYWVQDESLRWLTANGKTEAAERVMRKVARWNKIRYEDLNKIVMKRMTSNDNLNDVDTEKKEMTENTKDLKIVVEKYSIITILRSKNIFIISLIMWFTWLTNTVTYFGLTLNSTSLAGDRFLNFFLSSCVEYIAVILEYCMLRCLGRRTILMVFHAVCGTALASATLLHHFSGGDSRIELASVVTTFAGKMAITGSFSTLFLYTPELYPTNLRNAGIGFSSSFSRLGAIVSPYVGTLAEKIPWAPGTIFTVMCFTVILILLYVPETRGHELPQTLAEVKVWYTEHSGRRQRNKKETTKL</sequence>
<feature type="transmembrane region" description="Helical" evidence="5">
    <location>
        <begin position="385"/>
        <end position="406"/>
    </location>
</feature>
<reference evidence="8" key="1">
    <citation type="submission" date="2025-08" db="UniProtKB">
        <authorList>
            <consortium name="RefSeq"/>
        </authorList>
    </citation>
    <scope>IDENTIFICATION</scope>
    <source>
        <tissue evidence="8">Whole sample</tissue>
    </source>
</reference>
<feature type="transmembrane region" description="Helical" evidence="5">
    <location>
        <begin position="220"/>
        <end position="242"/>
    </location>
</feature>
<evidence type="ECO:0000256" key="3">
    <source>
        <dbReference type="ARBA" id="ARBA00022989"/>
    </source>
</evidence>
<evidence type="ECO:0000259" key="6">
    <source>
        <dbReference type="PROSITE" id="PS50850"/>
    </source>
</evidence>
<dbReference type="PROSITE" id="PS50850">
    <property type="entry name" value="MFS"/>
    <property type="match status" value="1"/>
</dbReference>
<dbReference type="GO" id="GO:0016020">
    <property type="term" value="C:membrane"/>
    <property type="evidence" value="ECO:0007669"/>
    <property type="project" value="UniProtKB-SubCell"/>
</dbReference>
<dbReference type="Pfam" id="PF00083">
    <property type="entry name" value="Sugar_tr"/>
    <property type="match status" value="1"/>
</dbReference>
<dbReference type="GO" id="GO:0022857">
    <property type="term" value="F:transmembrane transporter activity"/>
    <property type="evidence" value="ECO:0007669"/>
    <property type="project" value="InterPro"/>
</dbReference>
<keyword evidence="3 5" id="KW-1133">Transmembrane helix</keyword>
<feature type="transmembrane region" description="Helical" evidence="5">
    <location>
        <begin position="479"/>
        <end position="499"/>
    </location>
</feature>
<accession>A0A8B8DXY1</accession>
<evidence type="ECO:0000256" key="1">
    <source>
        <dbReference type="ARBA" id="ARBA00004141"/>
    </source>
</evidence>
<feature type="transmembrane region" description="Helical" evidence="5">
    <location>
        <begin position="505"/>
        <end position="527"/>
    </location>
</feature>
<name>A0A8B8DXY1_CRAVI</name>
<feature type="domain" description="Major facilitator superfamily (MFS) profile" evidence="6">
    <location>
        <begin position="68"/>
        <end position="531"/>
    </location>
</feature>
<dbReference type="Proteomes" id="UP000694844">
    <property type="component" value="Chromosome 4"/>
</dbReference>
<dbReference type="InterPro" id="IPR036259">
    <property type="entry name" value="MFS_trans_sf"/>
</dbReference>
<evidence type="ECO:0000313" key="8">
    <source>
        <dbReference type="RefSeq" id="XP_022332349.1"/>
    </source>
</evidence>
<protein>
    <submittedName>
        <fullName evidence="8">Solute carrier family 22 member 6-A-like</fullName>
    </submittedName>
</protein>